<proteinExistence type="inferred from homology"/>
<feature type="compositionally biased region" description="Basic and acidic residues" evidence="3">
    <location>
        <begin position="209"/>
        <end position="220"/>
    </location>
</feature>
<dbReference type="GO" id="GO:0007034">
    <property type="term" value="P:vacuolar transport"/>
    <property type="evidence" value="ECO:0007669"/>
    <property type="project" value="InterPro"/>
</dbReference>
<gene>
    <name evidence="4" type="ORF">QR98_0085940</name>
</gene>
<dbReference type="OrthoDB" id="2329734at2759"/>
<dbReference type="EMBL" id="JXLN01014445">
    <property type="protein sequence ID" value="KPM10047.1"/>
    <property type="molecule type" value="Genomic_DNA"/>
</dbReference>
<accession>A0A132AGJ7</accession>
<dbReference type="Proteomes" id="UP000616769">
    <property type="component" value="Unassembled WGS sequence"/>
</dbReference>
<evidence type="ECO:0000313" key="4">
    <source>
        <dbReference type="EMBL" id="KPM10047.1"/>
    </source>
</evidence>
<dbReference type="VEuPathDB" id="VectorBase:SSCA002985"/>
<protein>
    <submittedName>
        <fullName evidence="4">Charged multivesicular body protein 3-like protein</fullName>
    </submittedName>
</protein>
<evidence type="ECO:0000256" key="2">
    <source>
        <dbReference type="SAM" id="Coils"/>
    </source>
</evidence>
<dbReference type="AlphaFoldDB" id="A0A132AGJ7"/>
<evidence type="ECO:0000256" key="1">
    <source>
        <dbReference type="ARBA" id="ARBA00006190"/>
    </source>
</evidence>
<name>A0A132AGJ7_SARSC</name>
<keyword evidence="2" id="KW-0175">Coiled coil</keyword>
<sequence>MGWFGKDPKQTSKEQVREWNSKLRKQQMLLDRQIRAIQREEDKVKSELKKAAKRNDKDVCLVFAKEIVSSRKAVARLQTSKAHLNSIMMNMTQQLATLRVANSLERSTDVMRAMQNVIHVTEISGVMQDLAREMMKAGIIDEMLEETMENTVGDSDELEEEAAEEVDKVLFEITNGALGKAPAVVSDSLPAESVKAEPKKSEEDEEDIDKMRQRLEALRN</sequence>
<reference evidence="4 5" key="1">
    <citation type="journal article" date="2015" name="Parasit. Vectors">
        <title>Draft genome of the scabies mite.</title>
        <authorList>
            <person name="Rider S.D.Jr."/>
            <person name="Morgan M.S."/>
            <person name="Arlian L.G."/>
        </authorList>
    </citation>
    <scope>NUCLEOTIDE SEQUENCE [LARGE SCALE GENOMIC DNA]</scope>
    <source>
        <strain evidence="4">Arlian Lab</strain>
    </source>
</reference>
<dbReference type="InterPro" id="IPR005024">
    <property type="entry name" value="Snf7_fam"/>
</dbReference>
<evidence type="ECO:0000256" key="3">
    <source>
        <dbReference type="SAM" id="MobiDB-lite"/>
    </source>
</evidence>
<dbReference type="PANTHER" id="PTHR10476">
    <property type="entry name" value="CHARGED MULTIVESICULAR BODY PROTEIN"/>
    <property type="match status" value="1"/>
</dbReference>
<feature type="coiled-coil region" evidence="2">
    <location>
        <begin position="20"/>
        <end position="54"/>
    </location>
</feature>
<comment type="similarity">
    <text evidence="1">Belongs to the SNF7 family.</text>
</comment>
<comment type="caution">
    <text evidence="4">The sequence shown here is derived from an EMBL/GenBank/DDBJ whole genome shotgun (WGS) entry which is preliminary data.</text>
</comment>
<organism evidence="4 5">
    <name type="scientific">Sarcoptes scabiei</name>
    <name type="common">Itch mite</name>
    <name type="synonym">Acarus scabiei</name>
    <dbReference type="NCBI Taxonomy" id="52283"/>
    <lineage>
        <taxon>Eukaryota</taxon>
        <taxon>Metazoa</taxon>
        <taxon>Ecdysozoa</taxon>
        <taxon>Arthropoda</taxon>
        <taxon>Chelicerata</taxon>
        <taxon>Arachnida</taxon>
        <taxon>Acari</taxon>
        <taxon>Acariformes</taxon>
        <taxon>Sarcoptiformes</taxon>
        <taxon>Astigmata</taxon>
        <taxon>Psoroptidia</taxon>
        <taxon>Sarcoptoidea</taxon>
        <taxon>Sarcoptidae</taxon>
        <taxon>Sarcoptinae</taxon>
        <taxon>Sarcoptes</taxon>
    </lineage>
</organism>
<evidence type="ECO:0000313" key="5">
    <source>
        <dbReference type="Proteomes" id="UP000616769"/>
    </source>
</evidence>
<dbReference type="Pfam" id="PF03357">
    <property type="entry name" value="Snf7"/>
    <property type="match status" value="1"/>
</dbReference>
<dbReference type="Gene3D" id="6.10.140.1230">
    <property type="match status" value="1"/>
</dbReference>
<feature type="region of interest" description="Disordered" evidence="3">
    <location>
        <begin position="184"/>
        <end position="220"/>
    </location>
</feature>